<comment type="caution">
    <text evidence="2">The sequence shown here is derived from an EMBL/GenBank/DDBJ whole genome shotgun (WGS) entry which is preliminary data.</text>
</comment>
<organism evidence="2 3">
    <name type="scientific">Pseudomonas salomonii</name>
    <dbReference type="NCBI Taxonomy" id="191391"/>
    <lineage>
        <taxon>Bacteria</taxon>
        <taxon>Pseudomonadati</taxon>
        <taxon>Pseudomonadota</taxon>
        <taxon>Gammaproteobacteria</taxon>
        <taxon>Pseudomonadales</taxon>
        <taxon>Pseudomonadaceae</taxon>
        <taxon>Pseudomonas</taxon>
    </lineage>
</organism>
<name>A0A3M4Q728_9PSED</name>
<keyword evidence="1" id="KW-0472">Membrane</keyword>
<dbReference type="InterPro" id="IPR011726">
    <property type="entry name" value="KdpF"/>
</dbReference>
<dbReference type="Pfam" id="PF09604">
    <property type="entry name" value="Potass_KdpF"/>
    <property type="match status" value="1"/>
</dbReference>
<keyword evidence="1" id="KW-0812">Transmembrane</keyword>
<sequence>MPHTRQSPQNGETSMSVLDGVSLLLAVALFIYLLVALLRADRN</sequence>
<keyword evidence="1" id="KW-1133">Transmembrane helix</keyword>
<dbReference type="EMBL" id="RBRL01000291">
    <property type="protein sequence ID" value="RMQ86090.1"/>
    <property type="molecule type" value="Genomic_DNA"/>
</dbReference>
<feature type="transmembrane region" description="Helical" evidence="1">
    <location>
        <begin position="20"/>
        <end position="38"/>
    </location>
</feature>
<dbReference type="Proteomes" id="UP000277179">
    <property type="component" value="Unassembled WGS sequence"/>
</dbReference>
<dbReference type="NCBIfam" id="TIGR02115">
    <property type="entry name" value="potass_kdpF"/>
    <property type="match status" value="1"/>
</dbReference>
<evidence type="ECO:0000313" key="3">
    <source>
        <dbReference type="Proteomes" id="UP000277179"/>
    </source>
</evidence>
<proteinExistence type="predicted"/>
<dbReference type="AlphaFoldDB" id="A0A3M4Q728"/>
<dbReference type="GO" id="GO:0008556">
    <property type="term" value="F:P-type potassium transmembrane transporter activity"/>
    <property type="evidence" value="ECO:0007669"/>
    <property type="project" value="InterPro"/>
</dbReference>
<gene>
    <name evidence="2" type="ORF">ALP97_03980</name>
</gene>
<evidence type="ECO:0000313" key="2">
    <source>
        <dbReference type="EMBL" id="RMQ86090.1"/>
    </source>
</evidence>
<evidence type="ECO:0008006" key="4">
    <source>
        <dbReference type="Google" id="ProtNLM"/>
    </source>
</evidence>
<protein>
    <recommendedName>
        <fullName evidence="4">K+-transporting ATPase, KdpF subunit</fullName>
    </recommendedName>
</protein>
<reference evidence="2 3" key="1">
    <citation type="submission" date="2018-08" db="EMBL/GenBank/DDBJ databases">
        <title>Recombination of ecologically and evolutionarily significant loci maintains genetic cohesion in the Pseudomonas syringae species complex.</title>
        <authorList>
            <person name="Dillon M."/>
            <person name="Thakur S."/>
            <person name="Almeida R.N.D."/>
            <person name="Weir B.S."/>
            <person name="Guttman D.S."/>
        </authorList>
    </citation>
    <scope>NUCLEOTIDE SEQUENCE [LARGE SCALE GENOMIC DNA]</scope>
    <source>
        <strain evidence="2 3">ICMP 11288</strain>
    </source>
</reference>
<accession>A0A3M4Q728</accession>
<dbReference type="GO" id="GO:0005886">
    <property type="term" value="C:plasma membrane"/>
    <property type="evidence" value="ECO:0007669"/>
    <property type="project" value="InterPro"/>
</dbReference>
<evidence type="ECO:0000256" key="1">
    <source>
        <dbReference type="SAM" id="Phobius"/>
    </source>
</evidence>